<organism evidence="2 3">
    <name type="scientific">Phaedon cochleariae</name>
    <name type="common">Mustard beetle</name>
    <dbReference type="NCBI Taxonomy" id="80249"/>
    <lineage>
        <taxon>Eukaryota</taxon>
        <taxon>Metazoa</taxon>
        <taxon>Ecdysozoa</taxon>
        <taxon>Arthropoda</taxon>
        <taxon>Hexapoda</taxon>
        <taxon>Insecta</taxon>
        <taxon>Pterygota</taxon>
        <taxon>Neoptera</taxon>
        <taxon>Endopterygota</taxon>
        <taxon>Coleoptera</taxon>
        <taxon>Polyphaga</taxon>
        <taxon>Cucujiformia</taxon>
        <taxon>Chrysomeloidea</taxon>
        <taxon>Chrysomelidae</taxon>
        <taxon>Chrysomelinae</taxon>
        <taxon>Chrysomelini</taxon>
        <taxon>Phaedon</taxon>
    </lineage>
</organism>
<dbReference type="OrthoDB" id="6769113at2759"/>
<gene>
    <name evidence="2" type="ORF">PHAECO_LOCUS2165</name>
</gene>
<dbReference type="EMBL" id="OU896717">
    <property type="protein sequence ID" value="CAG9814745.1"/>
    <property type="molecule type" value="Genomic_DNA"/>
</dbReference>
<feature type="region of interest" description="Disordered" evidence="1">
    <location>
        <begin position="121"/>
        <end position="141"/>
    </location>
</feature>
<reference evidence="2" key="2">
    <citation type="submission" date="2022-10" db="EMBL/GenBank/DDBJ databases">
        <authorList>
            <consortium name="ENA_rothamsted_submissions"/>
            <consortium name="culmorum"/>
            <person name="King R."/>
        </authorList>
    </citation>
    <scope>NUCLEOTIDE SEQUENCE</scope>
</reference>
<accession>A0A9N9X133</accession>
<keyword evidence="3" id="KW-1185">Reference proteome</keyword>
<dbReference type="AlphaFoldDB" id="A0A9N9X133"/>
<evidence type="ECO:0000313" key="3">
    <source>
        <dbReference type="Proteomes" id="UP001153737"/>
    </source>
</evidence>
<proteinExistence type="predicted"/>
<evidence type="ECO:0000313" key="2">
    <source>
        <dbReference type="EMBL" id="CAG9814745.1"/>
    </source>
</evidence>
<evidence type="ECO:0000256" key="1">
    <source>
        <dbReference type="SAM" id="MobiDB-lite"/>
    </source>
</evidence>
<sequence length="141" mass="16702">MGKEDFFSTKKLENDIVHRKKTTTGEKVEWLKISWIHLRYSDPKKMYFKYNYNTDSFFLELDLKRSIRGRPSSNHYIEMDSLYPEGKPITEEKKKDLMALLSFVPPIHHGFYKELKTDNERDLGLADGDPEDEPNVQKDVK</sequence>
<reference evidence="2" key="1">
    <citation type="submission" date="2022-01" db="EMBL/GenBank/DDBJ databases">
        <authorList>
            <person name="King R."/>
        </authorList>
    </citation>
    <scope>NUCLEOTIDE SEQUENCE</scope>
</reference>
<protein>
    <submittedName>
        <fullName evidence="2">Uncharacterized protein</fullName>
    </submittedName>
</protein>
<dbReference type="Proteomes" id="UP001153737">
    <property type="component" value="Chromosome 11"/>
</dbReference>
<name>A0A9N9X133_PHACE</name>